<proteinExistence type="predicted"/>
<dbReference type="HOGENOM" id="CLU_023855_0_0_11"/>
<organism evidence="2 3">
    <name type="scientific">Streptomyces griseoflavus Tu4000</name>
    <dbReference type="NCBI Taxonomy" id="467200"/>
    <lineage>
        <taxon>Bacteria</taxon>
        <taxon>Bacillati</taxon>
        <taxon>Actinomycetota</taxon>
        <taxon>Actinomycetes</taxon>
        <taxon>Kitasatosporales</taxon>
        <taxon>Streptomycetaceae</taxon>
        <taxon>Streptomyces</taxon>
    </lineage>
</organism>
<name>D9XY73_9ACTN</name>
<dbReference type="SUPFAM" id="SSF48371">
    <property type="entry name" value="ARM repeat"/>
    <property type="match status" value="1"/>
</dbReference>
<protein>
    <recommendedName>
        <fullName evidence="4">Leucine rich repeat variant</fullName>
    </recommendedName>
</protein>
<dbReference type="Gene3D" id="1.25.10.10">
    <property type="entry name" value="Leucine-rich Repeat Variant"/>
    <property type="match status" value="2"/>
</dbReference>
<dbReference type="Proteomes" id="UP000002968">
    <property type="component" value="Unassembled WGS sequence"/>
</dbReference>
<dbReference type="eggNOG" id="COG5330">
    <property type="taxonomic scope" value="Bacteria"/>
</dbReference>
<reference evidence="2" key="1">
    <citation type="submission" date="2009-02" db="EMBL/GenBank/DDBJ databases">
        <title>Annotation of Streptomyces griseoflavus strain Tu4000.</title>
        <authorList>
            <consortium name="The Broad Institute Genome Sequencing Platform"/>
            <consortium name="Broad Institute Microbial Sequencing Center"/>
            <person name="Fischbach M."/>
            <person name="Godfrey P."/>
            <person name="Ward D."/>
            <person name="Young S."/>
            <person name="Zeng Q."/>
            <person name="Koehrsen M."/>
            <person name="Alvarado L."/>
            <person name="Berlin A.M."/>
            <person name="Bochicchio J."/>
            <person name="Borenstein D."/>
            <person name="Chapman S.B."/>
            <person name="Chen Z."/>
            <person name="Engels R."/>
            <person name="Freedman E."/>
            <person name="Gellesch M."/>
            <person name="Goldberg J."/>
            <person name="Griggs A."/>
            <person name="Gujja S."/>
            <person name="Heilman E.R."/>
            <person name="Heiman D.I."/>
            <person name="Hepburn T.A."/>
            <person name="Howarth C."/>
            <person name="Jen D."/>
            <person name="Larson L."/>
            <person name="Lewis B."/>
            <person name="Mehta T."/>
            <person name="Park D."/>
            <person name="Pearson M."/>
            <person name="Richards J."/>
            <person name="Roberts A."/>
            <person name="Saif S."/>
            <person name="Shea T.D."/>
            <person name="Shenoy N."/>
            <person name="Sisk P."/>
            <person name="Stolte C."/>
            <person name="Sykes S.N."/>
            <person name="Thomson T."/>
            <person name="Walk T."/>
            <person name="White J."/>
            <person name="Yandava C."/>
            <person name="Straight P."/>
            <person name="Clardy J."/>
            <person name="Hung D."/>
            <person name="Kolter R."/>
            <person name="Mekalanos J."/>
            <person name="Walker S."/>
            <person name="Walsh C.T."/>
            <person name="Wieland-Brown L.C."/>
            <person name="Haas B."/>
            <person name="Nusbaum C."/>
            <person name="Birren B."/>
        </authorList>
    </citation>
    <scope>NUCLEOTIDE SEQUENCE [LARGE SCALE GENOMIC DNA]</scope>
    <source>
        <strain evidence="2">Tu4000</strain>
    </source>
</reference>
<evidence type="ECO:0008006" key="4">
    <source>
        <dbReference type="Google" id="ProtNLM"/>
    </source>
</evidence>
<evidence type="ECO:0000313" key="2">
    <source>
        <dbReference type="EMBL" id="EFL41173.1"/>
    </source>
</evidence>
<dbReference type="InterPro" id="IPR011989">
    <property type="entry name" value="ARM-like"/>
</dbReference>
<accession>D9XY73</accession>
<evidence type="ECO:0000313" key="3">
    <source>
        <dbReference type="Proteomes" id="UP000002968"/>
    </source>
</evidence>
<dbReference type="InterPro" id="IPR016024">
    <property type="entry name" value="ARM-type_fold"/>
</dbReference>
<keyword evidence="3" id="KW-1185">Reference proteome</keyword>
<dbReference type="STRING" id="467200.SSRG_03977"/>
<gene>
    <name evidence="2" type="ORF">SSRG_03977</name>
</gene>
<feature type="region of interest" description="Disordered" evidence="1">
    <location>
        <begin position="232"/>
        <end position="255"/>
    </location>
</feature>
<evidence type="ECO:0000256" key="1">
    <source>
        <dbReference type="SAM" id="MobiDB-lite"/>
    </source>
</evidence>
<dbReference type="AlphaFoldDB" id="D9XY73"/>
<sequence>MDGQEVPEGPLDMSDVIPPLVHPHQVLEGLAGNPALPPAFVRRLFSHRGGLRGVAQRADLADDVIAEIIALDDHWLTHSLALNRSLPHAFRMRLAEHPDPAIRTAVVVGADGAPRELFERLIGDGEPQVREHLAQSDHVPPDLRARLATDPDATVRATLARWWTQAPEPVRRLLLTDAEDAVRAKACATYYARLPHPVPPADLLPALLADPVTRAGAVRHCALDADTARRLAGDPDEEVREELAGHPDLPPPLRDRLAEDPVPQVALRVFARQDTPGPTRAAIHARILSEAPPADWLTDGSVPDDDVLERQLMSEMARLQLKTLRLPWVTADPLPYVDSPYACFRASAAMSDDLPAPVVARLLHDEESGVRTAMALHARDLVDSATAERIDRGYRPAKKTSWRPADDFPLPVDVLRRLAADPDPRMRELAPRDPDLPVALVRRLAADPDARVRGAIARCPRTPAGVLARLLADPSEAVAGAAARNPGLSREHMRQLLALAEQ</sequence>
<dbReference type="EMBL" id="GG657758">
    <property type="protein sequence ID" value="EFL41173.1"/>
    <property type="molecule type" value="Genomic_DNA"/>
</dbReference>